<dbReference type="AlphaFoldDB" id="A0A831SR02"/>
<organism evidence="1">
    <name type="scientific">Prosthecochloris aestuarii</name>
    <dbReference type="NCBI Taxonomy" id="1102"/>
    <lineage>
        <taxon>Bacteria</taxon>
        <taxon>Pseudomonadati</taxon>
        <taxon>Chlorobiota</taxon>
        <taxon>Chlorobiia</taxon>
        <taxon>Chlorobiales</taxon>
        <taxon>Chlorobiaceae</taxon>
        <taxon>Prosthecochloris</taxon>
    </lineage>
</organism>
<dbReference type="EMBL" id="DSBW01000064">
    <property type="protein sequence ID" value="HED30600.1"/>
    <property type="molecule type" value="Genomic_DNA"/>
</dbReference>
<reference evidence="1" key="1">
    <citation type="journal article" date="2020" name="mSystems">
        <title>Genome- and Community-Level Interaction Insights into Carbon Utilization and Element Cycling Functions of Hydrothermarchaeota in Hydrothermal Sediment.</title>
        <authorList>
            <person name="Zhou Z."/>
            <person name="Liu Y."/>
            <person name="Xu W."/>
            <person name="Pan J."/>
            <person name="Luo Z.H."/>
            <person name="Li M."/>
        </authorList>
    </citation>
    <scope>NUCLEOTIDE SEQUENCE [LARGE SCALE GENOMIC DNA]</scope>
    <source>
        <strain evidence="1">SpSt-1181</strain>
    </source>
</reference>
<protein>
    <recommendedName>
        <fullName evidence="2">RsbT co-antagonist protein RsbRD N-terminal domain-containing protein</fullName>
    </recommendedName>
</protein>
<dbReference type="Proteomes" id="UP000886335">
    <property type="component" value="Unassembled WGS sequence"/>
</dbReference>
<sequence>MSTSSWDRIVNDRRADILVLWQEKGLELFEEKMAPHTPLAEGLRDAMDMVLEGFVADDETCREGISGISRILAVQPLRPSRSLLLFRELGAILHTMGPGDADRDECDRRIEEMIFQAFDSFIEHREKIYQLKVEESRSRVAMLLRRHAS</sequence>
<evidence type="ECO:0008006" key="2">
    <source>
        <dbReference type="Google" id="ProtNLM"/>
    </source>
</evidence>
<comment type="caution">
    <text evidence="1">The sequence shown here is derived from an EMBL/GenBank/DDBJ whole genome shotgun (WGS) entry which is preliminary data.</text>
</comment>
<gene>
    <name evidence="1" type="ORF">ENN50_02685</name>
</gene>
<accession>A0A831SR02</accession>
<proteinExistence type="predicted"/>
<evidence type="ECO:0000313" key="1">
    <source>
        <dbReference type="EMBL" id="HED30600.1"/>
    </source>
</evidence>
<name>A0A831SR02_PROAE</name>